<dbReference type="Proteomes" id="UP001642484">
    <property type="component" value="Unassembled WGS sequence"/>
</dbReference>
<evidence type="ECO:0000313" key="2">
    <source>
        <dbReference type="Proteomes" id="UP001642484"/>
    </source>
</evidence>
<feature type="non-terminal residue" evidence="1">
    <location>
        <position position="276"/>
    </location>
</feature>
<reference evidence="1 2" key="1">
    <citation type="submission" date="2024-02" db="EMBL/GenBank/DDBJ databases">
        <authorList>
            <person name="Chen Y."/>
            <person name="Shah S."/>
            <person name="Dougan E. K."/>
            <person name="Thang M."/>
            <person name="Chan C."/>
        </authorList>
    </citation>
    <scope>NUCLEOTIDE SEQUENCE [LARGE SCALE GENOMIC DNA]</scope>
</reference>
<evidence type="ECO:0000313" key="1">
    <source>
        <dbReference type="EMBL" id="CAK9107456.1"/>
    </source>
</evidence>
<protein>
    <submittedName>
        <fullName evidence="1">Uncharacterized protein</fullName>
    </submittedName>
</protein>
<accession>A0ABP0S553</accession>
<sequence length="276" mass="31102">MASAFPRNPRTLVESEIVETAKEKRLRDTFKLMNYAYYSWHFSSQVPPPERLSESECRVAWQRDLQDETIEKVTRKVLNRKTGKTEDQKCMYIPVMAEGFKDMVASEKRQSSIVTTKGGADNKALERSRAHALSFLSMSGDDDFFQTLSMDFLGKLTLDADGTEITTEAEAARRLRSASKILSQQRFTKAMIADAAKKFTMWTDADLTKHIYEDAVKLRGDGVAEKSLGNKDLGDNLSAVRLTYTILERWELLLIASVGSSAIEEGTFTRADGKKE</sequence>
<comment type="caution">
    <text evidence="1">The sequence shown here is derived from an EMBL/GenBank/DDBJ whole genome shotgun (WGS) entry which is preliminary data.</text>
</comment>
<organism evidence="1 2">
    <name type="scientific">Durusdinium trenchii</name>
    <dbReference type="NCBI Taxonomy" id="1381693"/>
    <lineage>
        <taxon>Eukaryota</taxon>
        <taxon>Sar</taxon>
        <taxon>Alveolata</taxon>
        <taxon>Dinophyceae</taxon>
        <taxon>Suessiales</taxon>
        <taxon>Symbiodiniaceae</taxon>
        <taxon>Durusdinium</taxon>
    </lineage>
</organism>
<name>A0ABP0S553_9DINO</name>
<gene>
    <name evidence="1" type="ORF">CCMP2556_LOCUS50139</name>
</gene>
<dbReference type="EMBL" id="CAXAMN010026991">
    <property type="protein sequence ID" value="CAK9107456.1"/>
    <property type="molecule type" value="Genomic_DNA"/>
</dbReference>
<keyword evidence="2" id="KW-1185">Reference proteome</keyword>
<proteinExistence type="predicted"/>